<sequence>MDRPQLKLEMRRMLSSHFPFFLLLFLPVLLLNYGSAIAQYLGNSTGTLYSTMNDLSVHSYANVEPIGQFYGLMTIVTVIAIISGLLLIGVRFASIDLIRNRSTFDEPVTKSFTILNNGQYFIGTLIIGILITVLTLLWSLLLIVPGIIKGFSYSQAFYIYRDAIDQGKPIGYLEAITKSRELMNGHKWEYFVLYLSFLGWFILSGFTMGILDLWVLPYYNLALANFYIKLADPQPDSLGTIFDDSNHQS</sequence>
<evidence type="ECO:0000313" key="3">
    <source>
        <dbReference type="Proteomes" id="UP000051010"/>
    </source>
</evidence>
<feature type="transmembrane region" description="Helical" evidence="1">
    <location>
        <begin position="69"/>
        <end position="93"/>
    </location>
</feature>
<organism evidence="2 3">
    <name type="scientific">Lentilactobacillus parafarraginis DSM 18390 = JCM 14109</name>
    <dbReference type="NCBI Taxonomy" id="1423786"/>
    <lineage>
        <taxon>Bacteria</taxon>
        <taxon>Bacillati</taxon>
        <taxon>Bacillota</taxon>
        <taxon>Bacilli</taxon>
        <taxon>Lactobacillales</taxon>
        <taxon>Lactobacillaceae</taxon>
        <taxon>Lentilactobacillus</taxon>
    </lineage>
</organism>
<keyword evidence="1" id="KW-0472">Membrane</keyword>
<dbReference type="PANTHER" id="PTHR40076">
    <property type="entry name" value="MEMBRANE PROTEIN-RELATED"/>
    <property type="match status" value="1"/>
</dbReference>
<feature type="transmembrane region" description="Helical" evidence="1">
    <location>
        <begin position="120"/>
        <end position="148"/>
    </location>
</feature>
<feature type="transmembrane region" description="Helical" evidence="1">
    <location>
        <begin position="191"/>
        <end position="216"/>
    </location>
</feature>
<dbReference type="AlphaFoldDB" id="A0A0R1YPM6"/>
<keyword evidence="1" id="KW-0812">Transmembrane</keyword>
<keyword evidence="1" id="KW-1133">Transmembrane helix</keyword>
<gene>
    <name evidence="2" type="ORF">FD47_GL002057</name>
</gene>
<evidence type="ECO:0000256" key="1">
    <source>
        <dbReference type="SAM" id="Phobius"/>
    </source>
</evidence>
<proteinExistence type="predicted"/>
<dbReference type="PANTHER" id="PTHR40076:SF1">
    <property type="entry name" value="MEMBRANE PROTEIN"/>
    <property type="match status" value="1"/>
</dbReference>
<evidence type="ECO:0000313" key="2">
    <source>
        <dbReference type="EMBL" id="KRM41865.1"/>
    </source>
</evidence>
<dbReference type="Proteomes" id="UP000051010">
    <property type="component" value="Unassembled WGS sequence"/>
</dbReference>
<reference evidence="2 3" key="1">
    <citation type="journal article" date="2015" name="Genome Announc.">
        <title>Expanding the biotechnology potential of lactobacilli through comparative genomics of 213 strains and associated genera.</title>
        <authorList>
            <person name="Sun Z."/>
            <person name="Harris H.M."/>
            <person name="McCann A."/>
            <person name="Guo C."/>
            <person name="Argimon S."/>
            <person name="Zhang W."/>
            <person name="Yang X."/>
            <person name="Jeffery I.B."/>
            <person name="Cooney J.C."/>
            <person name="Kagawa T.F."/>
            <person name="Liu W."/>
            <person name="Song Y."/>
            <person name="Salvetti E."/>
            <person name="Wrobel A."/>
            <person name="Rasinkangas P."/>
            <person name="Parkhill J."/>
            <person name="Rea M.C."/>
            <person name="O'Sullivan O."/>
            <person name="Ritari J."/>
            <person name="Douillard F.P."/>
            <person name="Paul Ross R."/>
            <person name="Yang R."/>
            <person name="Briner A.E."/>
            <person name="Felis G.E."/>
            <person name="de Vos W.M."/>
            <person name="Barrangou R."/>
            <person name="Klaenhammer T.R."/>
            <person name="Caufield P.W."/>
            <person name="Cui Y."/>
            <person name="Zhang H."/>
            <person name="O'Toole P.W."/>
        </authorList>
    </citation>
    <scope>NUCLEOTIDE SEQUENCE [LARGE SCALE GENOMIC DNA]</scope>
    <source>
        <strain evidence="2 3">DSM 18390</strain>
    </source>
</reference>
<dbReference type="EMBL" id="AZFZ01000049">
    <property type="protein sequence ID" value="KRM41865.1"/>
    <property type="molecule type" value="Genomic_DNA"/>
</dbReference>
<dbReference type="RefSeq" id="WP_054735627.1">
    <property type="nucleotide sequence ID" value="NZ_AZFZ01000049.1"/>
</dbReference>
<dbReference type="Pfam" id="PF06161">
    <property type="entry name" value="DUF975"/>
    <property type="match status" value="1"/>
</dbReference>
<comment type="caution">
    <text evidence="2">The sequence shown here is derived from an EMBL/GenBank/DDBJ whole genome shotgun (WGS) entry which is preliminary data.</text>
</comment>
<evidence type="ECO:0008006" key="4">
    <source>
        <dbReference type="Google" id="ProtNLM"/>
    </source>
</evidence>
<dbReference type="PATRIC" id="fig|1423786.4.peg.2163"/>
<name>A0A0R1YPM6_9LACO</name>
<dbReference type="InterPro" id="IPR010380">
    <property type="entry name" value="DUF975"/>
</dbReference>
<protein>
    <recommendedName>
        <fullName evidence="4">Integral membrane protein</fullName>
    </recommendedName>
</protein>
<accession>A0A0R1YPM6</accession>